<evidence type="ECO:0000313" key="1">
    <source>
        <dbReference type="EMBL" id="URD80453.1"/>
    </source>
</evidence>
<reference evidence="1" key="1">
    <citation type="submission" date="2022-05" db="EMBL/GenBank/DDBJ databases">
        <title>The Musa troglodytarum L. genome provides insights into the mechanism of non-climacteric behaviour and enrichment of carotenoids.</title>
        <authorList>
            <person name="Wang J."/>
        </authorList>
    </citation>
    <scope>NUCLEOTIDE SEQUENCE</scope>
    <source>
        <tissue evidence="1">Leaf</tissue>
    </source>
</reference>
<protein>
    <submittedName>
        <fullName evidence="1">Uncharacterized protein</fullName>
    </submittedName>
</protein>
<dbReference type="AlphaFoldDB" id="A0A9E7ENP7"/>
<dbReference type="EMBL" id="CP097503">
    <property type="protein sequence ID" value="URD80453.1"/>
    <property type="molecule type" value="Genomic_DNA"/>
</dbReference>
<name>A0A9E7ENP7_9LILI</name>
<proteinExistence type="predicted"/>
<accession>A0A9E7ENP7</accession>
<organism evidence="1 2">
    <name type="scientific">Musa troglodytarum</name>
    <name type="common">fe'i banana</name>
    <dbReference type="NCBI Taxonomy" id="320322"/>
    <lineage>
        <taxon>Eukaryota</taxon>
        <taxon>Viridiplantae</taxon>
        <taxon>Streptophyta</taxon>
        <taxon>Embryophyta</taxon>
        <taxon>Tracheophyta</taxon>
        <taxon>Spermatophyta</taxon>
        <taxon>Magnoliopsida</taxon>
        <taxon>Liliopsida</taxon>
        <taxon>Zingiberales</taxon>
        <taxon>Musaceae</taxon>
        <taxon>Musa</taxon>
    </lineage>
</organism>
<gene>
    <name evidence="1" type="ORF">MUK42_34953</name>
</gene>
<keyword evidence="2" id="KW-1185">Reference proteome</keyword>
<sequence>MEVTHRILTRSAITPFPSLEMKRHMYINKYIYIYVYNHMYIKIYIY</sequence>
<evidence type="ECO:0000313" key="2">
    <source>
        <dbReference type="Proteomes" id="UP001055439"/>
    </source>
</evidence>
<dbReference type="Proteomes" id="UP001055439">
    <property type="component" value="Chromosome 10"/>
</dbReference>